<dbReference type="InterPro" id="IPR014729">
    <property type="entry name" value="Rossmann-like_a/b/a_fold"/>
</dbReference>
<feature type="transmembrane region" description="Helical" evidence="1">
    <location>
        <begin position="6"/>
        <end position="27"/>
    </location>
</feature>
<proteinExistence type="predicted"/>
<keyword evidence="1" id="KW-0472">Membrane</keyword>
<dbReference type="PANTHER" id="PTHR30336:SF4">
    <property type="entry name" value="ENVELOPE BIOGENESIS FACTOR ELYC"/>
    <property type="match status" value="1"/>
</dbReference>
<feature type="non-terminal residue" evidence="3">
    <location>
        <position position="1"/>
    </location>
</feature>
<feature type="transmembrane region" description="Helical" evidence="1">
    <location>
        <begin position="39"/>
        <end position="58"/>
    </location>
</feature>
<reference evidence="3" key="1">
    <citation type="submission" date="2018-05" db="EMBL/GenBank/DDBJ databases">
        <authorList>
            <person name="Lanie J.A."/>
            <person name="Ng W.-L."/>
            <person name="Kazmierczak K.M."/>
            <person name="Andrzejewski T.M."/>
            <person name="Davidsen T.M."/>
            <person name="Wayne K.J."/>
            <person name="Tettelin H."/>
            <person name="Glass J.I."/>
            <person name="Rusch D."/>
            <person name="Podicherti R."/>
            <person name="Tsui H.-C.T."/>
            <person name="Winkler M.E."/>
        </authorList>
    </citation>
    <scope>NUCLEOTIDE SEQUENCE</scope>
</reference>
<name>A0A382JJ09_9ZZZZ</name>
<keyword evidence="1" id="KW-1133">Transmembrane helix</keyword>
<sequence>SKVLWNFFNPINMLVILLFIGIIFHLLKKKNFYRKIYQITFILFILIAFLPTGTYLLWKLENTFPKPKIITNNVDGILILGSGINESMTYEHQQIILNDRIERMTESIKLMKKFPKAKIILSGGNGTLSKPKLKGSDAAKMFYKLMGIEIDRIIFEDKSRNTYENFVFSKKFINNKNDETWLLVTSAFHMKRAMSVAKKLNLNFTPYPVDYMVGKNFEWKLWYHKINFLHNMNDFKLASHEYIGLIAYYFTKKTNNMY</sequence>
<dbReference type="GO" id="GO:0000270">
    <property type="term" value="P:peptidoglycan metabolic process"/>
    <property type="evidence" value="ECO:0007669"/>
    <property type="project" value="TreeGrafter"/>
</dbReference>
<gene>
    <name evidence="3" type="ORF">METZ01_LOCUS263505</name>
</gene>
<dbReference type="GO" id="GO:0043164">
    <property type="term" value="P:Gram-negative-bacterium-type cell wall biogenesis"/>
    <property type="evidence" value="ECO:0007669"/>
    <property type="project" value="TreeGrafter"/>
</dbReference>
<evidence type="ECO:0000313" key="3">
    <source>
        <dbReference type="EMBL" id="SVC10651.1"/>
    </source>
</evidence>
<dbReference type="Pfam" id="PF02698">
    <property type="entry name" value="DUF218"/>
    <property type="match status" value="1"/>
</dbReference>
<protein>
    <recommendedName>
        <fullName evidence="2">DUF218 domain-containing protein</fullName>
    </recommendedName>
</protein>
<dbReference type="Gene3D" id="3.40.50.620">
    <property type="entry name" value="HUPs"/>
    <property type="match status" value="1"/>
</dbReference>
<evidence type="ECO:0000259" key="2">
    <source>
        <dbReference type="Pfam" id="PF02698"/>
    </source>
</evidence>
<dbReference type="InterPro" id="IPR003848">
    <property type="entry name" value="DUF218"/>
</dbReference>
<feature type="domain" description="DUF218" evidence="2">
    <location>
        <begin position="75"/>
        <end position="244"/>
    </location>
</feature>
<evidence type="ECO:0000256" key="1">
    <source>
        <dbReference type="SAM" id="Phobius"/>
    </source>
</evidence>
<organism evidence="3">
    <name type="scientific">marine metagenome</name>
    <dbReference type="NCBI Taxonomy" id="408172"/>
    <lineage>
        <taxon>unclassified sequences</taxon>
        <taxon>metagenomes</taxon>
        <taxon>ecological metagenomes</taxon>
    </lineage>
</organism>
<dbReference type="PANTHER" id="PTHR30336">
    <property type="entry name" value="INNER MEMBRANE PROTEIN, PROBABLE PERMEASE"/>
    <property type="match status" value="1"/>
</dbReference>
<dbReference type="InterPro" id="IPR051599">
    <property type="entry name" value="Cell_Envelope_Assoc"/>
</dbReference>
<dbReference type="EMBL" id="UINC01073912">
    <property type="protein sequence ID" value="SVC10651.1"/>
    <property type="molecule type" value="Genomic_DNA"/>
</dbReference>
<dbReference type="AlphaFoldDB" id="A0A382JJ09"/>
<dbReference type="CDD" id="cd06259">
    <property type="entry name" value="YdcF-like"/>
    <property type="match status" value="1"/>
</dbReference>
<accession>A0A382JJ09</accession>
<keyword evidence="1" id="KW-0812">Transmembrane</keyword>
<dbReference type="GO" id="GO:0005886">
    <property type="term" value="C:plasma membrane"/>
    <property type="evidence" value="ECO:0007669"/>
    <property type="project" value="TreeGrafter"/>
</dbReference>